<evidence type="ECO:0000313" key="2">
    <source>
        <dbReference type="EMBL" id="KAF9662469.1"/>
    </source>
</evidence>
<gene>
    <name evidence="2" type="ORF">SADUNF_Sadunf18G0056400</name>
</gene>
<dbReference type="Proteomes" id="UP000657918">
    <property type="component" value="Unassembled WGS sequence"/>
</dbReference>
<feature type="compositionally biased region" description="Low complexity" evidence="1">
    <location>
        <begin position="81"/>
        <end position="94"/>
    </location>
</feature>
<dbReference type="EMBL" id="JADGMS010000018">
    <property type="protein sequence ID" value="KAF9662469.1"/>
    <property type="molecule type" value="Genomic_DNA"/>
</dbReference>
<protein>
    <submittedName>
        <fullName evidence="2">Uncharacterized protein</fullName>
    </submittedName>
</protein>
<reference evidence="2 3" key="1">
    <citation type="submission" date="2020-10" db="EMBL/GenBank/DDBJ databases">
        <title>Plant Genome Project.</title>
        <authorList>
            <person name="Zhang R.-G."/>
        </authorList>
    </citation>
    <scope>NUCLEOTIDE SEQUENCE [LARGE SCALE GENOMIC DNA]</scope>
    <source>
        <strain evidence="2">FAFU-HL-1</strain>
        <tissue evidence="2">Leaf</tissue>
    </source>
</reference>
<comment type="caution">
    <text evidence="2">The sequence shown here is derived from an EMBL/GenBank/DDBJ whole genome shotgun (WGS) entry which is preliminary data.</text>
</comment>
<sequence length="113" mass="12838">MIKLGFIMTSRRQRRQPDHHIECYPYPMGIFDDDSYPVTDEIYPVMDVSFVGVSSSFDIESTHQSLFDRDAHISFHYEDPSAIASSSSGPSLRSKTNETERANIITPLSSDNF</sequence>
<evidence type="ECO:0000313" key="3">
    <source>
        <dbReference type="Proteomes" id="UP000657918"/>
    </source>
</evidence>
<name>A0A835J5M3_9ROSI</name>
<proteinExistence type="predicted"/>
<evidence type="ECO:0000256" key="1">
    <source>
        <dbReference type="SAM" id="MobiDB-lite"/>
    </source>
</evidence>
<feature type="region of interest" description="Disordered" evidence="1">
    <location>
        <begin position="81"/>
        <end position="113"/>
    </location>
</feature>
<keyword evidence="3" id="KW-1185">Reference proteome</keyword>
<dbReference type="AlphaFoldDB" id="A0A835J5M3"/>
<organism evidence="2 3">
    <name type="scientific">Salix dunnii</name>
    <dbReference type="NCBI Taxonomy" id="1413687"/>
    <lineage>
        <taxon>Eukaryota</taxon>
        <taxon>Viridiplantae</taxon>
        <taxon>Streptophyta</taxon>
        <taxon>Embryophyta</taxon>
        <taxon>Tracheophyta</taxon>
        <taxon>Spermatophyta</taxon>
        <taxon>Magnoliopsida</taxon>
        <taxon>eudicotyledons</taxon>
        <taxon>Gunneridae</taxon>
        <taxon>Pentapetalae</taxon>
        <taxon>rosids</taxon>
        <taxon>fabids</taxon>
        <taxon>Malpighiales</taxon>
        <taxon>Salicaceae</taxon>
        <taxon>Saliceae</taxon>
        <taxon>Salix</taxon>
    </lineage>
</organism>
<accession>A0A835J5M3</accession>